<dbReference type="InterPro" id="IPR013551">
    <property type="entry name" value="YicC-like_C"/>
</dbReference>
<evidence type="ECO:0000259" key="6">
    <source>
        <dbReference type="Pfam" id="PF03755"/>
    </source>
</evidence>
<evidence type="ECO:0000256" key="2">
    <source>
        <dbReference type="ARBA" id="ARBA00022722"/>
    </source>
</evidence>
<dbReference type="Pfam" id="PF08340">
    <property type="entry name" value="YicC-like_C"/>
    <property type="match status" value="1"/>
</dbReference>
<comment type="similarity">
    <text evidence="5">Belongs to the YicC/YloC family.</text>
</comment>
<dbReference type="RefSeq" id="WP_319843381.1">
    <property type="nucleotide sequence ID" value="NZ_JAXAFJ010000002.1"/>
</dbReference>
<keyword evidence="4 8" id="KW-0378">Hydrolase</keyword>
<dbReference type="InterPro" id="IPR013527">
    <property type="entry name" value="YicC-like_N"/>
</dbReference>
<dbReference type="EC" id="3.1.-.-" evidence="8"/>
<sequence length="295" mass="31680">MTLSSMTGFARADGALNGARWTWELKTVNARGLDIRVRVPAGFDDLEAKARNAIAERLTRGTCQAGLSLTREGLAPRLQVNEAVLQSVEAALLVLKTRIDATPPSLDGLLGIRGLVDVVEPSVDAEAHAAEFSAILGTLGEVLDGLEATRAEEGRALQAVLQQRLASMSELARAADALPARQPEAIRTRLAEQITALLGAAPALDTDRLHQEAILLASKADVREELDRLGAHLQAARDLLAEGKAVGRRLDFLCQEFSRETNTLCAKSNDIALTAIGLELKAVVEQFREQVQNVE</sequence>
<dbReference type="GO" id="GO:0016787">
    <property type="term" value="F:hydrolase activity"/>
    <property type="evidence" value="ECO:0007669"/>
    <property type="project" value="UniProtKB-KW"/>
</dbReference>
<proteinExistence type="inferred from homology"/>
<dbReference type="EMBL" id="JAXAFJ010000002">
    <property type="protein sequence ID" value="MDX6805256.1"/>
    <property type="molecule type" value="Genomic_DNA"/>
</dbReference>
<evidence type="ECO:0000256" key="3">
    <source>
        <dbReference type="ARBA" id="ARBA00022759"/>
    </source>
</evidence>
<dbReference type="NCBIfam" id="TIGR00255">
    <property type="entry name" value="YicC/YloC family endoribonuclease"/>
    <property type="match status" value="1"/>
</dbReference>
<name>A0ABU4RL01_9HYPH</name>
<organism evidence="8 9">
    <name type="scientific">Terrihabitans rhizophilus</name>
    <dbReference type="NCBI Taxonomy" id="3092662"/>
    <lineage>
        <taxon>Bacteria</taxon>
        <taxon>Pseudomonadati</taxon>
        <taxon>Pseudomonadota</taxon>
        <taxon>Alphaproteobacteria</taxon>
        <taxon>Hyphomicrobiales</taxon>
        <taxon>Terrihabitans</taxon>
    </lineage>
</organism>
<dbReference type="Pfam" id="PF03755">
    <property type="entry name" value="YicC-like_N"/>
    <property type="match status" value="1"/>
</dbReference>
<evidence type="ECO:0000256" key="4">
    <source>
        <dbReference type="ARBA" id="ARBA00022801"/>
    </source>
</evidence>
<evidence type="ECO:0000313" key="8">
    <source>
        <dbReference type="EMBL" id="MDX6805256.1"/>
    </source>
</evidence>
<feature type="domain" description="Endoribonuclease YicC-like N-terminal" evidence="6">
    <location>
        <begin position="4"/>
        <end position="158"/>
    </location>
</feature>
<gene>
    <name evidence="8" type="ORF">SCD90_04185</name>
</gene>
<dbReference type="InterPro" id="IPR005229">
    <property type="entry name" value="YicC/YloC-like"/>
</dbReference>
<keyword evidence="3" id="KW-0255">Endonuclease</keyword>
<evidence type="ECO:0000256" key="1">
    <source>
        <dbReference type="ARBA" id="ARBA00001968"/>
    </source>
</evidence>
<evidence type="ECO:0000259" key="7">
    <source>
        <dbReference type="Pfam" id="PF08340"/>
    </source>
</evidence>
<reference evidence="8 9" key="1">
    <citation type="submission" date="2023-11" db="EMBL/GenBank/DDBJ databases">
        <authorList>
            <person name="Bao R."/>
        </authorList>
    </citation>
    <scope>NUCLEOTIDE SEQUENCE [LARGE SCALE GENOMIC DNA]</scope>
    <source>
        <strain evidence="8 9">PJ23</strain>
    </source>
</reference>
<evidence type="ECO:0000256" key="5">
    <source>
        <dbReference type="ARBA" id="ARBA00035648"/>
    </source>
</evidence>
<dbReference type="Proteomes" id="UP001274321">
    <property type="component" value="Unassembled WGS sequence"/>
</dbReference>
<keyword evidence="9" id="KW-1185">Reference proteome</keyword>
<keyword evidence="2" id="KW-0540">Nuclease</keyword>
<feature type="domain" description="Endoribonuclease YicC-like C-terminal" evidence="7">
    <location>
        <begin position="181"/>
        <end position="295"/>
    </location>
</feature>
<accession>A0ABU4RL01</accession>
<comment type="caution">
    <text evidence="8">The sequence shown here is derived from an EMBL/GenBank/DDBJ whole genome shotgun (WGS) entry which is preliminary data.</text>
</comment>
<evidence type="ECO:0000313" key="9">
    <source>
        <dbReference type="Proteomes" id="UP001274321"/>
    </source>
</evidence>
<dbReference type="PANTHER" id="PTHR30636">
    <property type="entry name" value="UPF0701 PROTEIN YICC"/>
    <property type="match status" value="1"/>
</dbReference>
<comment type="cofactor">
    <cofactor evidence="1">
        <name>a divalent metal cation</name>
        <dbReference type="ChEBI" id="CHEBI:60240"/>
    </cofactor>
</comment>
<dbReference type="PANTHER" id="PTHR30636:SF3">
    <property type="entry name" value="UPF0701 PROTEIN YICC"/>
    <property type="match status" value="1"/>
</dbReference>
<protein>
    <submittedName>
        <fullName evidence="8">YicC/YloC family endoribonuclease</fullName>
        <ecNumber evidence="8">3.1.-.-</ecNumber>
    </submittedName>
</protein>